<dbReference type="SMART" id="SM00212">
    <property type="entry name" value="UBCc"/>
    <property type="match status" value="1"/>
</dbReference>
<dbReference type="AlphaFoldDB" id="A0A6A6WMQ8"/>
<dbReference type="CDD" id="cd00195">
    <property type="entry name" value="UBCc_UEV"/>
    <property type="match status" value="1"/>
</dbReference>
<evidence type="ECO:0000259" key="1">
    <source>
        <dbReference type="PROSITE" id="PS50127"/>
    </source>
</evidence>
<keyword evidence="3" id="KW-1185">Reference proteome</keyword>
<sequence length="149" mass="16972">MTMPSEERHASRQKRRFQTELDRLAEVPTDFFSMETKQANPYAWVGTVKGPSHSPYAHGKYKTRIEFPQEYPRLPPKIKFETKIYHPCVDEEGSIALRALLLHEWSPVMTIGKLLLDVEVVLNDPETDNAVVERKKGYCCGAADGPGRV</sequence>
<gene>
    <name evidence="2" type="ORF">EJ05DRAFT_472390</name>
</gene>
<dbReference type="PROSITE" id="PS50127">
    <property type="entry name" value="UBC_2"/>
    <property type="match status" value="1"/>
</dbReference>
<dbReference type="Pfam" id="PF00179">
    <property type="entry name" value="UQ_con"/>
    <property type="match status" value="1"/>
</dbReference>
<dbReference type="SUPFAM" id="SSF54495">
    <property type="entry name" value="UBC-like"/>
    <property type="match status" value="1"/>
</dbReference>
<organism evidence="2 3">
    <name type="scientific">Pseudovirgaria hyperparasitica</name>
    <dbReference type="NCBI Taxonomy" id="470096"/>
    <lineage>
        <taxon>Eukaryota</taxon>
        <taxon>Fungi</taxon>
        <taxon>Dikarya</taxon>
        <taxon>Ascomycota</taxon>
        <taxon>Pezizomycotina</taxon>
        <taxon>Dothideomycetes</taxon>
        <taxon>Dothideomycetes incertae sedis</taxon>
        <taxon>Acrospermales</taxon>
        <taxon>Acrospermaceae</taxon>
        <taxon>Pseudovirgaria</taxon>
    </lineage>
</organism>
<dbReference type="Proteomes" id="UP000799437">
    <property type="component" value="Unassembled WGS sequence"/>
</dbReference>
<dbReference type="InterPro" id="IPR000608">
    <property type="entry name" value="UBC"/>
</dbReference>
<feature type="domain" description="UBC core" evidence="1">
    <location>
        <begin position="12"/>
        <end position="149"/>
    </location>
</feature>
<dbReference type="PANTHER" id="PTHR24068">
    <property type="entry name" value="UBIQUITIN-CONJUGATING ENZYME E2"/>
    <property type="match status" value="1"/>
</dbReference>
<dbReference type="EMBL" id="ML996565">
    <property type="protein sequence ID" value="KAF2763495.1"/>
    <property type="molecule type" value="Genomic_DNA"/>
</dbReference>
<reference evidence="2" key="1">
    <citation type="journal article" date="2020" name="Stud. Mycol.">
        <title>101 Dothideomycetes genomes: a test case for predicting lifestyles and emergence of pathogens.</title>
        <authorList>
            <person name="Haridas S."/>
            <person name="Albert R."/>
            <person name="Binder M."/>
            <person name="Bloem J."/>
            <person name="Labutti K."/>
            <person name="Salamov A."/>
            <person name="Andreopoulos B."/>
            <person name="Baker S."/>
            <person name="Barry K."/>
            <person name="Bills G."/>
            <person name="Bluhm B."/>
            <person name="Cannon C."/>
            <person name="Castanera R."/>
            <person name="Culley D."/>
            <person name="Daum C."/>
            <person name="Ezra D."/>
            <person name="Gonzalez J."/>
            <person name="Henrissat B."/>
            <person name="Kuo A."/>
            <person name="Liang C."/>
            <person name="Lipzen A."/>
            <person name="Lutzoni F."/>
            <person name="Magnuson J."/>
            <person name="Mondo S."/>
            <person name="Nolan M."/>
            <person name="Ohm R."/>
            <person name="Pangilinan J."/>
            <person name="Park H.-J."/>
            <person name="Ramirez L."/>
            <person name="Alfaro M."/>
            <person name="Sun H."/>
            <person name="Tritt A."/>
            <person name="Yoshinaga Y."/>
            <person name="Zwiers L.-H."/>
            <person name="Turgeon B."/>
            <person name="Goodwin S."/>
            <person name="Spatafora J."/>
            <person name="Crous P."/>
            <person name="Grigoriev I."/>
        </authorList>
    </citation>
    <scope>NUCLEOTIDE SEQUENCE</scope>
    <source>
        <strain evidence="2">CBS 121739</strain>
    </source>
</reference>
<proteinExistence type="predicted"/>
<dbReference type="InterPro" id="IPR016135">
    <property type="entry name" value="UBQ-conjugating_enzyme/RWD"/>
</dbReference>
<dbReference type="GeneID" id="54484231"/>
<dbReference type="OrthoDB" id="10069349at2759"/>
<dbReference type="Gene3D" id="3.10.110.10">
    <property type="entry name" value="Ubiquitin Conjugating Enzyme"/>
    <property type="match status" value="1"/>
</dbReference>
<evidence type="ECO:0000313" key="3">
    <source>
        <dbReference type="Proteomes" id="UP000799437"/>
    </source>
</evidence>
<evidence type="ECO:0000313" key="2">
    <source>
        <dbReference type="EMBL" id="KAF2763495.1"/>
    </source>
</evidence>
<dbReference type="RefSeq" id="XP_033605946.1">
    <property type="nucleotide sequence ID" value="XM_033743177.1"/>
</dbReference>
<protein>
    <submittedName>
        <fullName evidence="2">Ubiquitin-conjugating enzyme</fullName>
    </submittedName>
</protein>
<accession>A0A6A6WMQ8</accession>
<name>A0A6A6WMQ8_9PEZI</name>